<accession>U6K303</accession>
<dbReference type="AlphaFoldDB" id="U6K303"/>
<dbReference type="GeneID" id="25376086"/>
<organism evidence="2 3">
    <name type="scientific">Eimeria mitis</name>
    <dbReference type="NCBI Taxonomy" id="44415"/>
    <lineage>
        <taxon>Eukaryota</taxon>
        <taxon>Sar</taxon>
        <taxon>Alveolata</taxon>
        <taxon>Apicomplexa</taxon>
        <taxon>Conoidasida</taxon>
        <taxon>Coccidia</taxon>
        <taxon>Eucoccidiorida</taxon>
        <taxon>Eimeriorina</taxon>
        <taxon>Eimeriidae</taxon>
        <taxon>Eimeria</taxon>
    </lineage>
</organism>
<keyword evidence="1" id="KW-0175">Coiled coil</keyword>
<feature type="coiled-coil region" evidence="1">
    <location>
        <begin position="450"/>
        <end position="487"/>
    </location>
</feature>
<dbReference type="EMBL" id="HG683818">
    <property type="protein sequence ID" value="CDJ32059.1"/>
    <property type="molecule type" value="Genomic_DNA"/>
</dbReference>
<evidence type="ECO:0000256" key="1">
    <source>
        <dbReference type="SAM" id="Coils"/>
    </source>
</evidence>
<evidence type="ECO:0000313" key="3">
    <source>
        <dbReference type="Proteomes" id="UP000030744"/>
    </source>
</evidence>
<evidence type="ECO:0008006" key="4">
    <source>
        <dbReference type="Google" id="ProtNLM"/>
    </source>
</evidence>
<evidence type="ECO:0000313" key="2">
    <source>
        <dbReference type="EMBL" id="CDJ32059.1"/>
    </source>
</evidence>
<dbReference type="Proteomes" id="UP000030744">
    <property type="component" value="Unassembled WGS sequence"/>
</dbReference>
<keyword evidence="3" id="KW-1185">Reference proteome</keyword>
<proteinExistence type="predicted"/>
<name>U6K303_9EIME</name>
<dbReference type="Gene3D" id="1.10.287.1490">
    <property type="match status" value="1"/>
</dbReference>
<reference evidence="2" key="1">
    <citation type="submission" date="2013-10" db="EMBL/GenBank/DDBJ databases">
        <title>Genomic analysis of the causative agents of coccidiosis in chickens.</title>
        <authorList>
            <person name="Reid A.J."/>
            <person name="Blake D."/>
            <person name="Billington K."/>
            <person name="Browne H."/>
            <person name="Dunn M."/>
            <person name="Hung S."/>
            <person name="Kawahara F."/>
            <person name="Miranda-Saavedra D."/>
            <person name="Mourier T."/>
            <person name="Nagra H."/>
            <person name="Otto T.D."/>
            <person name="Rawlings N."/>
            <person name="Sanchez A."/>
            <person name="Sanders M."/>
            <person name="Subramaniam C."/>
            <person name="Tay Y."/>
            <person name="Dear P."/>
            <person name="Doerig C."/>
            <person name="Gruber A."/>
            <person name="Parkinson J."/>
            <person name="Shirley M."/>
            <person name="Wan K.L."/>
            <person name="Berriman M."/>
            <person name="Tomley F."/>
            <person name="Pain A."/>
        </authorList>
    </citation>
    <scope>NUCLEOTIDE SEQUENCE [LARGE SCALE GENOMIC DNA]</scope>
    <source>
        <strain evidence="2">Houghton</strain>
    </source>
</reference>
<protein>
    <recommendedName>
        <fullName evidence="4">Myosin heavy chain</fullName>
    </recommendedName>
</protein>
<dbReference type="VEuPathDB" id="ToxoDB:EMH_0011200"/>
<feature type="coiled-coil region" evidence="1">
    <location>
        <begin position="237"/>
        <end position="365"/>
    </location>
</feature>
<dbReference type="RefSeq" id="XP_013354624.1">
    <property type="nucleotide sequence ID" value="XM_013499170.1"/>
</dbReference>
<sequence>MDAENFAKLTTILDLLDRYKKNLAQAVQLETPVQSQRVLRSGRTLSKRSTRSEGIFGFGNANDGPKPSDVVAHAQERRKTVNRAQTLLFRRRTRLRNSFPSLSEPTSKTVSISRLDDDLKDCVVSRGMMKIFESRQSTDKRSSRDSECEAQSDYLDYLTEKSFGPPDVDWEDPQWDAAAPSVSLENMKTEDYASLRPQILGQLFDKILDCLQNDFDELVGKLKEQNVHLKQDVISLRKKLQDAVETNDDQVQELKEMTDRIAYLETEGRELTRQLSTLETRIKAYQDNQKDLAKLEEEKQKLSVECASLQELIKKLTLQVSAQDSEKLSELAQELMTLKEKEEEIKSLKRDLSKKDRLLESINATLTTQPFPAALDSLRAADTASRQATPRGSFVHMFSSASSPRRTSVKNLLATPQFPSSEPGLSLATELQLSKLPSVTRRLVEVQAKLGSTLAELEALRESNESLRTELDQIRKEMEEKDAATQQKMQVHSSNRMGRGVLRVCCP</sequence>
<gene>
    <name evidence="2" type="ORF">EMH_0011200</name>
</gene>
<reference evidence="2" key="2">
    <citation type="submission" date="2013-10" db="EMBL/GenBank/DDBJ databases">
        <authorList>
            <person name="Aslett M."/>
        </authorList>
    </citation>
    <scope>NUCLEOTIDE SEQUENCE [LARGE SCALE GENOMIC DNA]</scope>
    <source>
        <strain evidence="2">Houghton</strain>
    </source>
</reference>
<dbReference type="OrthoDB" id="346017at2759"/>